<sequence>MATLDTVMQGGDVLACRVRVVSSKGRVRVFAMGQRAIAPDLPENALSFDGDTLVFDGVPLVFTITE</sequence>
<evidence type="ECO:0000313" key="2">
    <source>
        <dbReference type="Proteomes" id="UP000231553"/>
    </source>
</evidence>
<dbReference type="Proteomes" id="UP000231553">
    <property type="component" value="Unassembled WGS sequence"/>
</dbReference>
<dbReference type="EMBL" id="PGTB01000014">
    <property type="protein sequence ID" value="PJE37472.1"/>
    <property type="molecule type" value="Genomic_DNA"/>
</dbReference>
<protein>
    <submittedName>
        <fullName evidence="1">Uncharacterized protein</fullName>
    </submittedName>
</protein>
<keyword evidence="2" id="KW-1185">Reference proteome</keyword>
<reference evidence="1 2" key="1">
    <citation type="journal article" date="2018" name="Int. J. Syst. Evol. Microbiol.">
        <title>Pseudooceanicola lipolyticus sp. nov., a marine alphaproteobacterium, reclassification of Oceanicola flagellatus as Pseudooceanicola flagellatus comb. nov. and emended description of the genus Pseudooceanicola.</title>
        <authorList>
            <person name="Huang M.-M."/>
            <person name="Guo L.-L."/>
            <person name="Wu Y.-H."/>
            <person name="Lai Q.-L."/>
            <person name="Shao Z.-Z."/>
            <person name="Wang C.-S."/>
            <person name="Wu M."/>
            <person name="Xu X.-W."/>
        </authorList>
    </citation>
    <scope>NUCLEOTIDE SEQUENCE [LARGE SCALE GENOMIC DNA]</scope>
    <source>
        <strain evidence="1 2">157</strain>
    </source>
</reference>
<name>A0A2M8J3W8_9RHOB</name>
<dbReference type="RefSeq" id="WP_100161761.1">
    <property type="nucleotide sequence ID" value="NZ_PGTB01000014.1"/>
</dbReference>
<comment type="caution">
    <text evidence="1">The sequence shown here is derived from an EMBL/GenBank/DDBJ whole genome shotgun (WGS) entry which is preliminary data.</text>
</comment>
<accession>A0A2M8J3W8</accession>
<organism evidence="1 2">
    <name type="scientific">Pseudooceanicola lipolyticus</name>
    <dbReference type="NCBI Taxonomy" id="2029104"/>
    <lineage>
        <taxon>Bacteria</taxon>
        <taxon>Pseudomonadati</taxon>
        <taxon>Pseudomonadota</taxon>
        <taxon>Alphaproteobacteria</taxon>
        <taxon>Rhodobacterales</taxon>
        <taxon>Paracoccaceae</taxon>
        <taxon>Pseudooceanicola</taxon>
    </lineage>
</organism>
<gene>
    <name evidence="1" type="ORF">CVM52_06820</name>
</gene>
<proteinExistence type="predicted"/>
<dbReference type="AlphaFoldDB" id="A0A2M8J3W8"/>
<evidence type="ECO:0000313" key="1">
    <source>
        <dbReference type="EMBL" id="PJE37472.1"/>
    </source>
</evidence>